<feature type="compositionally biased region" description="Polar residues" evidence="1">
    <location>
        <begin position="1210"/>
        <end position="1220"/>
    </location>
</feature>
<feature type="compositionally biased region" description="Basic and acidic residues" evidence="1">
    <location>
        <begin position="532"/>
        <end position="549"/>
    </location>
</feature>
<feature type="compositionally biased region" description="Polar residues" evidence="1">
    <location>
        <begin position="988"/>
        <end position="1001"/>
    </location>
</feature>
<feature type="compositionally biased region" description="Polar residues" evidence="1">
    <location>
        <begin position="713"/>
        <end position="724"/>
    </location>
</feature>
<feature type="compositionally biased region" description="Polar residues" evidence="1">
    <location>
        <begin position="1132"/>
        <end position="1141"/>
    </location>
</feature>
<comment type="caution">
    <text evidence="2">The sequence shown here is derived from an EMBL/GenBank/DDBJ whole genome shotgun (WGS) entry which is preliminary data.</text>
</comment>
<feature type="compositionally biased region" description="Low complexity" evidence="1">
    <location>
        <begin position="156"/>
        <end position="173"/>
    </location>
</feature>
<feature type="compositionally biased region" description="Basic and acidic residues" evidence="1">
    <location>
        <begin position="399"/>
        <end position="459"/>
    </location>
</feature>
<feature type="compositionally biased region" description="Basic and acidic residues" evidence="1">
    <location>
        <begin position="885"/>
        <end position="894"/>
    </location>
</feature>
<feature type="region of interest" description="Disordered" evidence="1">
    <location>
        <begin position="825"/>
        <end position="904"/>
    </location>
</feature>
<accession>A0A9W7ZZ45</accession>
<feature type="compositionally biased region" description="Basic and acidic residues" evidence="1">
    <location>
        <begin position="827"/>
        <end position="844"/>
    </location>
</feature>
<feature type="region of interest" description="Disordered" evidence="1">
    <location>
        <begin position="931"/>
        <end position="975"/>
    </location>
</feature>
<feature type="compositionally biased region" description="Polar residues" evidence="1">
    <location>
        <begin position="656"/>
        <end position="665"/>
    </location>
</feature>
<dbReference type="Proteomes" id="UP001150538">
    <property type="component" value="Unassembled WGS sequence"/>
</dbReference>
<feature type="compositionally biased region" description="Acidic residues" evidence="1">
    <location>
        <begin position="247"/>
        <end position="257"/>
    </location>
</feature>
<feature type="compositionally biased region" description="Basic and acidic residues" evidence="1">
    <location>
        <begin position="300"/>
        <end position="359"/>
    </location>
</feature>
<keyword evidence="3" id="KW-1185">Reference proteome</keyword>
<protein>
    <submittedName>
        <fullName evidence="2">Uncharacterized protein</fullName>
    </submittedName>
</protein>
<feature type="compositionally biased region" description="Basic and acidic residues" evidence="1">
    <location>
        <begin position="1494"/>
        <end position="1513"/>
    </location>
</feature>
<feature type="compositionally biased region" description="Polar residues" evidence="1">
    <location>
        <begin position="120"/>
        <end position="137"/>
    </location>
</feature>
<feature type="compositionally biased region" description="Basic and acidic residues" evidence="1">
    <location>
        <begin position="582"/>
        <end position="594"/>
    </location>
</feature>
<dbReference type="EMBL" id="JANBPU010000025">
    <property type="protein sequence ID" value="KAJ1919538.1"/>
    <property type="molecule type" value="Genomic_DNA"/>
</dbReference>
<feature type="compositionally biased region" description="Low complexity" evidence="1">
    <location>
        <begin position="50"/>
        <end position="66"/>
    </location>
</feature>
<dbReference type="OrthoDB" id="10691801at2759"/>
<feature type="compositionally biased region" description="Basic and acidic residues" evidence="1">
    <location>
        <begin position="1110"/>
        <end position="1121"/>
    </location>
</feature>
<feature type="compositionally biased region" description="Low complexity" evidence="1">
    <location>
        <begin position="551"/>
        <end position="563"/>
    </location>
</feature>
<feature type="compositionally biased region" description="Basic and acidic residues" evidence="1">
    <location>
        <begin position="499"/>
        <end position="521"/>
    </location>
</feature>
<feature type="compositionally biased region" description="Basic and acidic residues" evidence="1">
    <location>
        <begin position="725"/>
        <end position="734"/>
    </location>
</feature>
<feature type="compositionally biased region" description="Basic and acidic residues" evidence="1">
    <location>
        <begin position="366"/>
        <end position="380"/>
    </location>
</feature>
<feature type="compositionally biased region" description="Basic residues" evidence="1">
    <location>
        <begin position="1543"/>
        <end position="1552"/>
    </location>
</feature>
<feature type="compositionally biased region" description="Basic and acidic residues" evidence="1">
    <location>
        <begin position="1612"/>
        <end position="1624"/>
    </location>
</feature>
<feature type="region of interest" description="Disordered" evidence="1">
    <location>
        <begin position="190"/>
        <end position="755"/>
    </location>
</feature>
<evidence type="ECO:0000313" key="3">
    <source>
        <dbReference type="Proteomes" id="UP001150538"/>
    </source>
</evidence>
<feature type="compositionally biased region" description="Polar residues" evidence="1">
    <location>
        <begin position="613"/>
        <end position="627"/>
    </location>
</feature>
<evidence type="ECO:0000256" key="1">
    <source>
        <dbReference type="SAM" id="MobiDB-lite"/>
    </source>
</evidence>
<feature type="region of interest" description="Disordered" evidence="1">
    <location>
        <begin position="988"/>
        <end position="1013"/>
    </location>
</feature>
<name>A0A9W7ZZ45_9FUNG</name>
<feature type="compositionally biased region" description="Basic and acidic residues" evidence="1">
    <location>
        <begin position="1639"/>
        <end position="1652"/>
    </location>
</feature>
<evidence type="ECO:0000313" key="2">
    <source>
        <dbReference type="EMBL" id="KAJ1919538.1"/>
    </source>
</evidence>
<sequence>MSKSKKNAFQPSVKAPPLLFNALKSTQSCTTKGTPATSFSTTGDSHLSYSSSVLGATSSGTASTLSPQGHASTITSASASVLTPARNSTTGTLGIKSTSSVNDVSTGSSRNLNAEDKWRSSPSSTSGLKLRPLSSSHTGRRRLDTAATTAGGVVKSSASPNASPSNAGYPNAPKVLSKPWAQAVAESLKNNSNAGVGDSYDQISEDDGDSDLSKMAESHIGASKPVSSTPQKKPGAKTLQSLGEVGNWDEETEEDIDFSTGVVEFADGTSVKIGRDKLRESPPPSPKKQESKVPSISQDKSSENEDKHTMSKDRESQSGRKADNAYHTHTQPREENNDQYRSKSRYQDLEGRSRYESRDGSAGAYNDRDNYHRGHGRYNDDFQQAQRRYPRRNSFGRGDGYEHRDGWDRRNRRDNFSSNDRMDNDPFRERGGYREDNRRYPDRRQRSIDASRQEPRPEASENNGRQYRIRSQSRNRDSGETNFISHTKERITILSRGPPRGEVKEAENEEAPKSDGKDLPKDSQLGSSKAGQRREGDEDRAWVSKDHQNDSNARSRNRGGSSRSRSRNPEFRRRRGSNADRYQNRSEPPKKDESQGVSHDSQRPYFKSKHQRGSSPSNHCATSTTRSAADLAVSWRRREPPNPTPADEIKKPADSVDNNAKSQKSSDAELVSNLQSMCKIDEDSDVLSSSVIKEKRSNTTDENTMSAPPFKSFSKTNYHTQSNSIDHKLLKPSEKSSGSSPSRKQSISDVLSGSNAPILPQTMVADILGDKTHHRGSMSGPHISNHISISSASGVLANRSNTCYSAETITGSSTFVESRGDVGLATEKNKKSDPLSKLSHDHSRSRSATSNVESGSRESDSNIASSSSAGHHSNVGPTGNYHGLARADPHDRLNIHGNQNPQWSPSYNVSSSIAVAKQHFGSQQLPLANSGKNINFYSSPHSTPGGHWTSQQHSRHQTPAFAPFGPPTHAQDDSRQTAALPWNVRQLSESNQPRNATFSPPFTQPRDGIYGSSDSILSGPVSTTRPQYGQNHVGYNNNNSGTFNIPGVQHEGKGPSSNARDVGLYHGPISRPEFGSHHNRHTKTGYQPHGHHQQESGGYNRGRRPSRGSSHNDEFGRDPYMGHRSPGRPIPDNSSQISQQDTHLHGANPALGSGGGRNRNRTNSVRSSDRGSGGNITPTPPFGPTMGPHNMLQGAGANLPPQHPHHHVNHSQGYMPSSSLRPKIPPPYNGFQQYPAPYLGSPSNVMVPQTVGFSQPIVGGMPIHTHPVASPYGANRPQHHPHQISHVYHPMQQQMAGYPMGTPPPPPHNIHQGYIRPPMAPMTPQPIMGQYSPLLSTTTSVPPQGSVVNPGNNSPMAIISGVQYTENAPNMPNPNKPDAAPISVAQTNSNIRSSTSDPPPNVPKNVVAKSLAPKGSLPENDAGKGKEEVTKESAAPNQLLIHSTKGTEKSTKGDNNKANALDKEVKESLESRTDHVDKTEPRIANSEKGTTMVAEEKTKPEPNSKSTKGDQKSEGPIGESPSHIPNHHHRGRGGRGRGGGNRGRGRGRGHHKGPSDYAQKPIRDNNDGSPPAATKTRAKDEYHGRGHHHRRGNRDRSISQSGRGRRPSRPNNRKDVPELQEKYKSVATHKQPGGNARSETVEAKKTVVEGSK</sequence>
<feature type="compositionally biased region" description="Low complexity" evidence="1">
    <location>
        <begin position="861"/>
        <end position="874"/>
    </location>
</feature>
<organism evidence="2 3">
    <name type="scientific">Mycoemilia scoparia</name>
    <dbReference type="NCBI Taxonomy" id="417184"/>
    <lineage>
        <taxon>Eukaryota</taxon>
        <taxon>Fungi</taxon>
        <taxon>Fungi incertae sedis</taxon>
        <taxon>Zoopagomycota</taxon>
        <taxon>Kickxellomycotina</taxon>
        <taxon>Kickxellomycetes</taxon>
        <taxon>Kickxellales</taxon>
        <taxon>Kickxellaceae</taxon>
        <taxon>Mycoemilia</taxon>
    </lineage>
</organism>
<feature type="region of interest" description="Disordered" evidence="1">
    <location>
        <begin position="1389"/>
        <end position="1652"/>
    </location>
</feature>
<feature type="compositionally biased region" description="Basic and acidic residues" evidence="1">
    <location>
        <begin position="1445"/>
        <end position="1481"/>
    </location>
</feature>
<feature type="compositionally biased region" description="Polar residues" evidence="1">
    <location>
        <begin position="931"/>
        <end position="952"/>
    </location>
</feature>
<feature type="compositionally biased region" description="Basic and acidic residues" evidence="1">
    <location>
        <begin position="1421"/>
        <end position="1431"/>
    </location>
</feature>
<proteinExistence type="predicted"/>
<gene>
    <name evidence="2" type="ORF">H4219_001893</name>
</gene>
<feature type="region of interest" description="Disordered" evidence="1">
    <location>
        <begin position="1039"/>
        <end position="1228"/>
    </location>
</feature>
<feature type="region of interest" description="Disordered" evidence="1">
    <location>
        <begin position="50"/>
        <end position="174"/>
    </location>
</feature>
<reference evidence="2" key="1">
    <citation type="submission" date="2022-07" db="EMBL/GenBank/DDBJ databases">
        <title>Phylogenomic reconstructions and comparative analyses of Kickxellomycotina fungi.</title>
        <authorList>
            <person name="Reynolds N.K."/>
            <person name="Stajich J.E."/>
            <person name="Barry K."/>
            <person name="Grigoriev I.V."/>
            <person name="Crous P."/>
            <person name="Smith M.E."/>
        </authorList>
    </citation>
    <scope>NUCLEOTIDE SEQUENCE</scope>
    <source>
        <strain evidence="2">NBRC 100468</strain>
    </source>
</reference>
<feature type="compositionally biased region" description="Low complexity" evidence="1">
    <location>
        <begin position="735"/>
        <end position="748"/>
    </location>
</feature>
<feature type="compositionally biased region" description="Polar residues" evidence="1">
    <location>
        <begin position="67"/>
        <end position="112"/>
    </location>
</feature>
<feature type="compositionally biased region" description="Basic residues" evidence="1">
    <location>
        <begin position="1525"/>
        <end position="1535"/>
    </location>
</feature>